<reference evidence="3" key="1">
    <citation type="journal article" date="2018" name="Nat. Plants">
        <title>Whole-genome landscape of Medicago truncatula symbiotic genes.</title>
        <authorList>
            <person name="Pecrix Y."/>
            <person name="Staton S.E."/>
            <person name="Sallet E."/>
            <person name="Lelandais-Briere C."/>
            <person name="Moreau S."/>
            <person name="Carrere S."/>
            <person name="Blein T."/>
            <person name="Jardinaud M.F."/>
            <person name="Latrasse D."/>
            <person name="Zouine M."/>
            <person name="Zahm M."/>
            <person name="Kreplak J."/>
            <person name="Mayjonade B."/>
            <person name="Satge C."/>
            <person name="Perez M."/>
            <person name="Cauet S."/>
            <person name="Marande W."/>
            <person name="Chantry-Darmon C."/>
            <person name="Lopez-Roques C."/>
            <person name="Bouchez O."/>
            <person name="Berard A."/>
            <person name="Debelle F."/>
            <person name="Munos S."/>
            <person name="Bendahmane A."/>
            <person name="Berges H."/>
            <person name="Niebel A."/>
            <person name="Buitink J."/>
            <person name="Frugier F."/>
            <person name="Benhamed M."/>
            <person name="Crespi M."/>
            <person name="Gouzy J."/>
            <person name="Gamas P."/>
        </authorList>
    </citation>
    <scope>NUCLEOTIDE SEQUENCE [LARGE SCALE GENOMIC DNA]</scope>
    <source>
        <strain evidence="3">cv. Jemalong A17</strain>
    </source>
</reference>
<dbReference type="EMBL" id="PSQE01000007">
    <property type="protein sequence ID" value="RHN46325.1"/>
    <property type="molecule type" value="Genomic_DNA"/>
</dbReference>
<dbReference type="InterPro" id="IPR052361">
    <property type="entry name" value="F-box_domain"/>
</dbReference>
<dbReference type="Proteomes" id="UP000265566">
    <property type="component" value="Chromosome 7"/>
</dbReference>
<dbReference type="PANTHER" id="PTHR31790">
    <property type="entry name" value="OS02G0783600 PROTEIN"/>
    <property type="match status" value="1"/>
</dbReference>
<comment type="caution">
    <text evidence="2">The sequence shown here is derived from an EMBL/GenBank/DDBJ whole genome shotgun (WGS) entry which is preliminary data.</text>
</comment>
<accession>A0A396H592</accession>
<protein>
    <submittedName>
        <fullName evidence="2">Putative F-box associated interaction domain-containing protein</fullName>
    </submittedName>
</protein>
<dbReference type="PANTHER" id="PTHR31790:SF81">
    <property type="entry name" value="PROTEIN, PUTATIVE-RELATED"/>
    <property type="match status" value="1"/>
</dbReference>
<evidence type="ECO:0000313" key="2">
    <source>
        <dbReference type="EMBL" id="RHN46325.1"/>
    </source>
</evidence>
<dbReference type="AlphaFoldDB" id="A0A396H592"/>
<organism evidence="2 3">
    <name type="scientific">Medicago truncatula</name>
    <name type="common">Barrel medic</name>
    <name type="synonym">Medicago tribuloides</name>
    <dbReference type="NCBI Taxonomy" id="3880"/>
    <lineage>
        <taxon>Eukaryota</taxon>
        <taxon>Viridiplantae</taxon>
        <taxon>Streptophyta</taxon>
        <taxon>Embryophyta</taxon>
        <taxon>Tracheophyta</taxon>
        <taxon>Spermatophyta</taxon>
        <taxon>Magnoliopsida</taxon>
        <taxon>eudicotyledons</taxon>
        <taxon>Gunneridae</taxon>
        <taxon>Pentapetalae</taxon>
        <taxon>rosids</taxon>
        <taxon>fabids</taxon>
        <taxon>Fabales</taxon>
        <taxon>Fabaceae</taxon>
        <taxon>Papilionoideae</taxon>
        <taxon>50 kb inversion clade</taxon>
        <taxon>NPAAA clade</taxon>
        <taxon>Hologalegina</taxon>
        <taxon>IRL clade</taxon>
        <taxon>Trifolieae</taxon>
        <taxon>Medicago</taxon>
    </lineage>
</organism>
<evidence type="ECO:0000313" key="3">
    <source>
        <dbReference type="Proteomes" id="UP000265566"/>
    </source>
</evidence>
<dbReference type="InterPro" id="IPR017451">
    <property type="entry name" value="F-box-assoc_interact_dom"/>
</dbReference>
<dbReference type="Pfam" id="PF07734">
    <property type="entry name" value="FBA_1"/>
    <property type="match status" value="1"/>
</dbReference>
<dbReference type="Gramene" id="rna40805">
    <property type="protein sequence ID" value="RHN46325.1"/>
    <property type="gene ID" value="gene40805"/>
</dbReference>
<name>A0A396H592_MEDTR</name>
<dbReference type="NCBIfam" id="TIGR01640">
    <property type="entry name" value="F_box_assoc_1"/>
    <property type="match status" value="1"/>
</dbReference>
<feature type="domain" description="F-box associated beta-propeller type 1" evidence="1">
    <location>
        <begin position="26"/>
        <end position="302"/>
    </location>
</feature>
<gene>
    <name evidence="2" type="ORF">MtrunA17_Chr7g0241031</name>
</gene>
<evidence type="ECO:0000259" key="1">
    <source>
        <dbReference type="Pfam" id="PF07734"/>
    </source>
</evidence>
<dbReference type="InterPro" id="IPR006527">
    <property type="entry name" value="F-box-assoc_dom_typ1"/>
</dbReference>
<sequence length="303" mass="35631">MTIQENSLIFGRNDNSYYLKYGSHIAGSCNGLMCLFSKFLDKPHQYYSIYLWNPSTRKISAELRSFHCRIPQEHNSSRLELFKFAFGYDDSTKTYKVVAYRVEENKDSVKPKSEVNVFNFGGNSWKNIQSFPLIPLNWLDDSNTSLNNGMHLNGTVNWLAIHEHFYSHYKYESITNVKQFVIVSLDLSTETYKQFLLLKDLTRCHAFSRFLSEFVLWQMKEYGFQESWTKLFKISYQSLQFGDAFQMVCIYKNGDTVIIANQFGQSAMIYNLSDKIVEYIRITNYIEWFYHANDYVESLVSVP</sequence>
<proteinExistence type="predicted"/>